<dbReference type="Proteomes" id="UP000193978">
    <property type="component" value="Chromosome"/>
</dbReference>
<evidence type="ECO:0000313" key="3">
    <source>
        <dbReference type="EMBL" id="ARN83066.1"/>
    </source>
</evidence>
<organism evidence="3 4">
    <name type="scientific">Methylocystis bryophila</name>
    <dbReference type="NCBI Taxonomy" id="655015"/>
    <lineage>
        <taxon>Bacteria</taxon>
        <taxon>Pseudomonadati</taxon>
        <taxon>Pseudomonadota</taxon>
        <taxon>Alphaproteobacteria</taxon>
        <taxon>Hyphomicrobiales</taxon>
        <taxon>Methylocystaceae</taxon>
        <taxon>Methylocystis</taxon>
    </lineage>
</organism>
<dbReference type="KEGG" id="mbry:B1812_20485"/>
<accession>A0A1W6MZU1</accession>
<keyword evidence="2" id="KW-0812">Transmembrane</keyword>
<reference evidence="3 4" key="1">
    <citation type="submission" date="2017-02" db="EMBL/GenBank/DDBJ databases">
        <authorList>
            <person name="Peterson S.W."/>
        </authorList>
    </citation>
    <scope>NUCLEOTIDE SEQUENCE [LARGE SCALE GENOMIC DNA]</scope>
    <source>
        <strain evidence="3 4">S285</strain>
    </source>
</reference>
<feature type="compositionally biased region" description="Polar residues" evidence="1">
    <location>
        <begin position="7"/>
        <end position="17"/>
    </location>
</feature>
<sequence length="74" mass="7956">MPDARCSRQSGRTSTGRAPQEAQRKRRARMGAEPSTLRKLTLGCLGLAASYLILAFAAAIVEAAQAPLRRMLSV</sequence>
<dbReference type="EMBL" id="CP019948">
    <property type="protein sequence ID" value="ARN83066.1"/>
    <property type="molecule type" value="Genomic_DNA"/>
</dbReference>
<keyword evidence="2" id="KW-1133">Transmembrane helix</keyword>
<evidence type="ECO:0000313" key="4">
    <source>
        <dbReference type="Proteomes" id="UP000193978"/>
    </source>
</evidence>
<evidence type="ECO:0000256" key="1">
    <source>
        <dbReference type="SAM" id="MobiDB-lite"/>
    </source>
</evidence>
<gene>
    <name evidence="3" type="ORF">B1812_20485</name>
</gene>
<dbReference type="RefSeq" id="WP_085773214.1">
    <property type="nucleotide sequence ID" value="NZ_AP027149.1"/>
</dbReference>
<proteinExistence type="predicted"/>
<keyword evidence="4" id="KW-1185">Reference proteome</keyword>
<feature type="transmembrane region" description="Helical" evidence="2">
    <location>
        <begin position="40"/>
        <end position="61"/>
    </location>
</feature>
<dbReference type="AlphaFoldDB" id="A0A1W6MZU1"/>
<name>A0A1W6MZU1_9HYPH</name>
<evidence type="ECO:0000256" key="2">
    <source>
        <dbReference type="SAM" id="Phobius"/>
    </source>
</evidence>
<feature type="region of interest" description="Disordered" evidence="1">
    <location>
        <begin position="1"/>
        <end position="33"/>
    </location>
</feature>
<protein>
    <submittedName>
        <fullName evidence="3">Uncharacterized protein</fullName>
    </submittedName>
</protein>
<keyword evidence="2" id="KW-0472">Membrane</keyword>